<reference evidence="1 2" key="1">
    <citation type="submission" date="2014-07" db="EMBL/GenBank/DDBJ databases">
        <authorList>
            <person name="Harkins D.M."/>
            <person name="Lesho E."/>
            <person name="Waterman P.E."/>
            <person name="Chan A."/>
            <person name="Fouts D.E."/>
        </authorList>
    </citation>
    <scope>NUCLEOTIDE SEQUENCE [LARGE SCALE GENOMIC DNA]</scope>
    <source>
        <strain evidence="1 2">MRSN 3527</strain>
    </source>
</reference>
<name>A0A0J1A159_ACIBA</name>
<comment type="caution">
    <text evidence="1">The sequence shown here is derived from an EMBL/GenBank/DDBJ whole genome shotgun (WGS) entry which is preliminary data.</text>
</comment>
<dbReference type="PATRIC" id="fig|1409923.3.peg.3242"/>
<gene>
    <name evidence="1" type="ORF">T630_2809</name>
</gene>
<dbReference type="EMBL" id="JPHZ01000017">
    <property type="protein sequence ID" value="KLT88286.1"/>
    <property type="molecule type" value="Genomic_DNA"/>
</dbReference>
<evidence type="ECO:0000313" key="1">
    <source>
        <dbReference type="EMBL" id="KLT88286.1"/>
    </source>
</evidence>
<accession>A0A0J1A159</accession>
<proteinExistence type="predicted"/>
<dbReference type="Proteomes" id="UP000036122">
    <property type="component" value="Unassembled WGS sequence"/>
</dbReference>
<evidence type="ECO:0000313" key="2">
    <source>
        <dbReference type="Proteomes" id="UP000036122"/>
    </source>
</evidence>
<protein>
    <submittedName>
        <fullName evidence="1">Uncharacterized protein</fullName>
    </submittedName>
</protein>
<sequence length="89" mass="10305">MGQVVKIEASILEKIVAVAERIAQSKEERRVGRAEFAHMLNIEPETLDSRIREGRYQKPFKDGRKSYWMLSYVQSVVTDIKESDKVATY</sequence>
<dbReference type="AlphaFoldDB" id="A0A0J1A159"/>
<organism evidence="1 2">
    <name type="scientific">Acinetobacter baumannii MRSN 3527</name>
    <dbReference type="NCBI Taxonomy" id="1409923"/>
    <lineage>
        <taxon>Bacteria</taxon>
        <taxon>Pseudomonadati</taxon>
        <taxon>Pseudomonadota</taxon>
        <taxon>Gammaproteobacteria</taxon>
        <taxon>Moraxellales</taxon>
        <taxon>Moraxellaceae</taxon>
        <taxon>Acinetobacter</taxon>
        <taxon>Acinetobacter calcoaceticus/baumannii complex</taxon>
    </lineage>
</organism>
<dbReference type="RefSeq" id="WP_032057376.1">
    <property type="nucleotide sequence ID" value="NZ_JPHZ01000017.1"/>
</dbReference>